<sequence length="75" mass="9126">MRLRGRLPYIRNGEWRGGFVPRFLLNKIGTDLPDESFYNWRREKIDFALAVNHVAFYNENEKENEFYVVGKRRYP</sequence>
<evidence type="ECO:0000313" key="2">
    <source>
        <dbReference type="Proteomes" id="UP000315636"/>
    </source>
</evidence>
<keyword evidence="2" id="KW-1185">Reference proteome</keyword>
<organism evidence="1 2">
    <name type="scientific">Melghirimyces algeriensis</name>
    <dbReference type="NCBI Taxonomy" id="910412"/>
    <lineage>
        <taxon>Bacteria</taxon>
        <taxon>Bacillati</taxon>
        <taxon>Bacillota</taxon>
        <taxon>Bacilli</taxon>
        <taxon>Bacillales</taxon>
        <taxon>Thermoactinomycetaceae</taxon>
        <taxon>Melghirimyces</taxon>
    </lineage>
</organism>
<proteinExistence type="predicted"/>
<accession>A0A521BK73</accession>
<reference evidence="1 2" key="1">
    <citation type="submission" date="2017-05" db="EMBL/GenBank/DDBJ databases">
        <authorList>
            <person name="Varghese N."/>
            <person name="Submissions S."/>
        </authorList>
    </citation>
    <scope>NUCLEOTIDE SEQUENCE [LARGE SCALE GENOMIC DNA]</scope>
    <source>
        <strain evidence="1 2">DSM 45474</strain>
    </source>
</reference>
<dbReference type="Proteomes" id="UP000315636">
    <property type="component" value="Unassembled WGS sequence"/>
</dbReference>
<evidence type="ECO:0000313" key="1">
    <source>
        <dbReference type="EMBL" id="SMO47568.1"/>
    </source>
</evidence>
<dbReference type="AlphaFoldDB" id="A0A521BK73"/>
<protein>
    <submittedName>
        <fullName evidence="1">Uncharacterized protein</fullName>
    </submittedName>
</protein>
<gene>
    <name evidence="1" type="ORF">SAMN06264849_102155</name>
</gene>
<dbReference type="EMBL" id="FXTI01000002">
    <property type="protein sequence ID" value="SMO47568.1"/>
    <property type="molecule type" value="Genomic_DNA"/>
</dbReference>
<name>A0A521BK73_9BACL</name>